<dbReference type="GO" id="GO:0030170">
    <property type="term" value="F:pyridoxal phosphate binding"/>
    <property type="evidence" value="ECO:0007669"/>
    <property type="project" value="InterPro"/>
</dbReference>
<sequence length="394" mass="44980">MKYDFDQEIIRKNTDSLKWDSENAKLPMWVADMDFEVAPCIRKALQNRVNVGAYGYSLIPDGFYKTIQRWWLERHGIGFDSEMMQFCIGVLPGITSAIRRFTAPGESILIQSPVYHMFYHLVEQAGRRVVENPLRYTNHQYAIDFEDLESKLARPDVTMMILCNPQNPTGTIWERDDLAKIGELCQRYHVLVISDEIHCDIVQPGFSYIPFAKVNETCKNNSITLVSATKAFNIAGIESACAIVPDPAIRERFQRQVQVDGFSQPNFFSADASIAAFEAGDDWLDQMNAYVFENKKTVVEFCQESLPKLHIIDSHATYLLWVDCSQITDNTDDLCDLLLKKYGLYVSKGSDFGENGRPFFRMNIACPTQQVLESLLALRKGLQAYKIRKADSIE</sequence>
<reference evidence="7 8" key="1">
    <citation type="submission" date="2020-08" db="EMBL/GenBank/DDBJ databases">
        <title>Genomic Encyclopedia of Type Strains, Phase IV (KMG-IV): sequencing the most valuable type-strain genomes for metagenomic binning, comparative biology and taxonomic classification.</title>
        <authorList>
            <person name="Goeker M."/>
        </authorList>
    </citation>
    <scope>NUCLEOTIDE SEQUENCE [LARGE SCALE GENOMIC DNA]</scope>
    <source>
        <strain evidence="7 8">DSM 25799</strain>
    </source>
</reference>
<keyword evidence="4 7" id="KW-0456">Lyase</keyword>
<evidence type="ECO:0000256" key="3">
    <source>
        <dbReference type="ARBA" id="ARBA00022898"/>
    </source>
</evidence>
<feature type="domain" description="Aminotransferase class I/classII large" evidence="6">
    <location>
        <begin position="32"/>
        <end position="376"/>
    </location>
</feature>
<keyword evidence="8" id="KW-1185">Reference proteome</keyword>
<gene>
    <name evidence="7" type="ORF">HNQ47_001327</name>
</gene>
<dbReference type="GO" id="GO:0047804">
    <property type="term" value="F:cysteine-S-conjugate beta-lyase activity"/>
    <property type="evidence" value="ECO:0007669"/>
    <property type="project" value="UniProtKB-EC"/>
</dbReference>
<evidence type="ECO:0000256" key="1">
    <source>
        <dbReference type="ARBA" id="ARBA00001933"/>
    </source>
</evidence>
<keyword evidence="3" id="KW-0663">Pyridoxal phosphate</keyword>
<evidence type="ECO:0000313" key="8">
    <source>
        <dbReference type="Proteomes" id="UP000539953"/>
    </source>
</evidence>
<dbReference type="Gene3D" id="3.90.1150.10">
    <property type="entry name" value="Aspartate Aminotransferase, domain 1"/>
    <property type="match status" value="1"/>
</dbReference>
<dbReference type="Gene3D" id="3.40.640.10">
    <property type="entry name" value="Type I PLP-dependent aspartate aminotransferase-like (Major domain)"/>
    <property type="match status" value="1"/>
</dbReference>
<organism evidence="7 8">
    <name type="scientific">Catenisphaera adipataccumulans</name>
    <dbReference type="NCBI Taxonomy" id="700500"/>
    <lineage>
        <taxon>Bacteria</taxon>
        <taxon>Bacillati</taxon>
        <taxon>Bacillota</taxon>
        <taxon>Erysipelotrichia</taxon>
        <taxon>Erysipelotrichales</taxon>
        <taxon>Erysipelotrichaceae</taxon>
        <taxon>Catenisphaera</taxon>
    </lineage>
</organism>
<dbReference type="PANTHER" id="PTHR43525:SF1">
    <property type="entry name" value="PROTEIN MALY"/>
    <property type="match status" value="1"/>
</dbReference>
<dbReference type="InterPro" id="IPR004839">
    <property type="entry name" value="Aminotransferase_I/II_large"/>
</dbReference>
<dbReference type="InterPro" id="IPR015422">
    <property type="entry name" value="PyrdxlP-dep_Trfase_small"/>
</dbReference>
<accession>A0A7W8CXA9</accession>
<dbReference type="EMBL" id="JACHHK010000004">
    <property type="protein sequence ID" value="MBB5183306.1"/>
    <property type="molecule type" value="Genomic_DNA"/>
</dbReference>
<protein>
    <recommendedName>
        <fullName evidence="2">cysteine-S-conjugate beta-lyase</fullName>
        <ecNumber evidence="2">4.4.1.13</ecNumber>
    </recommendedName>
</protein>
<comment type="similarity">
    <text evidence="5">Belongs to the class-II pyridoxal-phosphate-dependent aminotransferase family. MalY/PatB cystathionine beta-lyase subfamily.</text>
</comment>
<dbReference type="Pfam" id="PF00155">
    <property type="entry name" value="Aminotran_1_2"/>
    <property type="match status" value="1"/>
</dbReference>
<dbReference type="PANTHER" id="PTHR43525">
    <property type="entry name" value="PROTEIN MALY"/>
    <property type="match status" value="1"/>
</dbReference>
<name>A0A7W8CXA9_9FIRM</name>
<dbReference type="InterPro" id="IPR015424">
    <property type="entry name" value="PyrdxlP-dep_Trfase"/>
</dbReference>
<dbReference type="InterPro" id="IPR015421">
    <property type="entry name" value="PyrdxlP-dep_Trfase_major"/>
</dbReference>
<comment type="caution">
    <text evidence="7">The sequence shown here is derived from an EMBL/GenBank/DDBJ whole genome shotgun (WGS) entry which is preliminary data.</text>
</comment>
<proteinExistence type="inferred from homology"/>
<evidence type="ECO:0000256" key="5">
    <source>
        <dbReference type="ARBA" id="ARBA00037974"/>
    </source>
</evidence>
<evidence type="ECO:0000313" key="7">
    <source>
        <dbReference type="EMBL" id="MBB5183306.1"/>
    </source>
</evidence>
<evidence type="ECO:0000259" key="6">
    <source>
        <dbReference type="Pfam" id="PF00155"/>
    </source>
</evidence>
<evidence type="ECO:0000256" key="4">
    <source>
        <dbReference type="ARBA" id="ARBA00023239"/>
    </source>
</evidence>
<dbReference type="Proteomes" id="UP000539953">
    <property type="component" value="Unassembled WGS sequence"/>
</dbReference>
<comment type="cofactor">
    <cofactor evidence="1">
        <name>pyridoxal 5'-phosphate</name>
        <dbReference type="ChEBI" id="CHEBI:597326"/>
    </cofactor>
</comment>
<dbReference type="InterPro" id="IPR027619">
    <property type="entry name" value="C-S_lyase_PatB-like"/>
</dbReference>
<dbReference type="CDD" id="cd00609">
    <property type="entry name" value="AAT_like"/>
    <property type="match status" value="1"/>
</dbReference>
<dbReference type="InterPro" id="IPR051798">
    <property type="entry name" value="Class-II_PLP-Dep_Aminotrans"/>
</dbReference>
<dbReference type="SUPFAM" id="SSF53383">
    <property type="entry name" value="PLP-dependent transferases"/>
    <property type="match status" value="1"/>
</dbReference>
<dbReference type="NCBIfam" id="TIGR04350">
    <property type="entry name" value="C_S_lyase_PatB"/>
    <property type="match status" value="1"/>
</dbReference>
<evidence type="ECO:0000256" key="2">
    <source>
        <dbReference type="ARBA" id="ARBA00012224"/>
    </source>
</evidence>
<dbReference type="EC" id="4.4.1.13" evidence="2"/>
<dbReference type="AlphaFoldDB" id="A0A7W8CXA9"/>
<dbReference type="RefSeq" id="WP_183328601.1">
    <property type="nucleotide sequence ID" value="NZ_JACHHK010000004.1"/>
</dbReference>